<protein>
    <submittedName>
        <fullName evidence="8">DMT family transporter</fullName>
    </submittedName>
</protein>
<evidence type="ECO:0000256" key="4">
    <source>
        <dbReference type="ARBA" id="ARBA00022989"/>
    </source>
</evidence>
<evidence type="ECO:0000256" key="5">
    <source>
        <dbReference type="ARBA" id="ARBA00023136"/>
    </source>
</evidence>
<feature type="transmembrane region" description="Helical" evidence="6">
    <location>
        <begin position="156"/>
        <end position="174"/>
    </location>
</feature>
<comment type="caution">
    <text evidence="8">The sequence shown here is derived from an EMBL/GenBank/DDBJ whole genome shotgun (WGS) entry which is preliminary data.</text>
</comment>
<evidence type="ECO:0000256" key="3">
    <source>
        <dbReference type="ARBA" id="ARBA00022692"/>
    </source>
</evidence>
<feature type="transmembrane region" description="Helical" evidence="6">
    <location>
        <begin position="186"/>
        <end position="205"/>
    </location>
</feature>
<dbReference type="InterPro" id="IPR000620">
    <property type="entry name" value="EamA_dom"/>
</dbReference>
<evidence type="ECO:0000259" key="7">
    <source>
        <dbReference type="Pfam" id="PF00892"/>
    </source>
</evidence>
<sequence>MNTKIHSNQSYLAHLVLFIVALIYGANYSIAKIVLDPKYIQPNGFILLRIWSAVILFIVFFGPLKRIEKSDFRLLIVCALSGVLCNQLFFFNGLSLTSPIHAALIMVCTPMLVLIMRYFKGSPLSPTNIFGCILGFFGAAWLILSSKNSHGQNSSALGDIYILINALSYGYYLIQAPKLIQKYGPFETMKWLFLIGGICCIPFGVNDLVHTQWALLDSNAWLALIFVLICTTFLAYALNAFALQLSHSSLVSNYIYLQPFIASIIAIWLGKDFFQWRHLFIGIIIITGVFLSDWKGKKLMHRN</sequence>
<evidence type="ECO:0000313" key="8">
    <source>
        <dbReference type="EMBL" id="MBK9717056.1"/>
    </source>
</evidence>
<feature type="transmembrane region" description="Helical" evidence="6">
    <location>
        <begin position="220"/>
        <end position="242"/>
    </location>
</feature>
<keyword evidence="5 6" id="KW-0472">Membrane</keyword>
<evidence type="ECO:0000313" key="9">
    <source>
        <dbReference type="Proteomes" id="UP000808349"/>
    </source>
</evidence>
<evidence type="ECO:0000256" key="2">
    <source>
        <dbReference type="ARBA" id="ARBA00022475"/>
    </source>
</evidence>
<dbReference type="PANTHER" id="PTHR32322:SF18">
    <property type="entry name" value="S-ADENOSYLMETHIONINE_S-ADENOSYLHOMOCYSTEINE TRANSPORTER"/>
    <property type="match status" value="1"/>
</dbReference>
<dbReference type="GO" id="GO:0005886">
    <property type="term" value="C:plasma membrane"/>
    <property type="evidence" value="ECO:0007669"/>
    <property type="project" value="UniProtKB-SubCell"/>
</dbReference>
<feature type="transmembrane region" description="Helical" evidence="6">
    <location>
        <begin position="254"/>
        <end position="270"/>
    </location>
</feature>
<feature type="transmembrane region" description="Helical" evidence="6">
    <location>
        <begin position="74"/>
        <end position="94"/>
    </location>
</feature>
<evidence type="ECO:0000256" key="1">
    <source>
        <dbReference type="ARBA" id="ARBA00004651"/>
    </source>
</evidence>
<dbReference type="EMBL" id="JADKFW010000004">
    <property type="protein sequence ID" value="MBK9717056.1"/>
    <property type="molecule type" value="Genomic_DNA"/>
</dbReference>
<name>A0A9D7XDZ2_9BACT</name>
<feature type="transmembrane region" description="Helical" evidence="6">
    <location>
        <begin position="100"/>
        <end position="119"/>
    </location>
</feature>
<evidence type="ECO:0000256" key="6">
    <source>
        <dbReference type="SAM" id="Phobius"/>
    </source>
</evidence>
<organism evidence="8 9">
    <name type="scientific">Candidatus Defluviibacterium haderslevense</name>
    <dbReference type="NCBI Taxonomy" id="2981993"/>
    <lineage>
        <taxon>Bacteria</taxon>
        <taxon>Pseudomonadati</taxon>
        <taxon>Bacteroidota</taxon>
        <taxon>Saprospiria</taxon>
        <taxon>Saprospirales</taxon>
        <taxon>Saprospiraceae</taxon>
        <taxon>Candidatus Defluviibacterium</taxon>
    </lineage>
</organism>
<feature type="transmembrane region" description="Helical" evidence="6">
    <location>
        <begin position="276"/>
        <end position="294"/>
    </location>
</feature>
<dbReference type="InterPro" id="IPR037185">
    <property type="entry name" value="EmrE-like"/>
</dbReference>
<accession>A0A9D7XDZ2</accession>
<dbReference type="Pfam" id="PF00892">
    <property type="entry name" value="EamA"/>
    <property type="match status" value="2"/>
</dbReference>
<dbReference type="PANTHER" id="PTHR32322">
    <property type="entry name" value="INNER MEMBRANE TRANSPORTER"/>
    <property type="match status" value="1"/>
</dbReference>
<feature type="domain" description="EamA" evidence="7">
    <location>
        <begin position="157"/>
        <end position="291"/>
    </location>
</feature>
<dbReference type="Proteomes" id="UP000808349">
    <property type="component" value="Unassembled WGS sequence"/>
</dbReference>
<reference evidence="8 9" key="1">
    <citation type="submission" date="2020-10" db="EMBL/GenBank/DDBJ databases">
        <title>Connecting structure to function with the recovery of over 1000 high-quality activated sludge metagenome-assembled genomes encoding full-length rRNA genes using long-read sequencing.</title>
        <authorList>
            <person name="Singleton C.M."/>
            <person name="Petriglieri F."/>
            <person name="Kristensen J.M."/>
            <person name="Kirkegaard R.H."/>
            <person name="Michaelsen T.Y."/>
            <person name="Andersen M.H."/>
            <person name="Karst S.M."/>
            <person name="Dueholm M.S."/>
            <person name="Nielsen P.H."/>
            <person name="Albertsen M."/>
        </authorList>
    </citation>
    <scope>NUCLEOTIDE SEQUENCE [LARGE SCALE GENOMIC DNA]</scope>
    <source>
        <strain evidence="8">Ribe_18-Q3-R11-54_BAT3C.373</strain>
    </source>
</reference>
<dbReference type="SUPFAM" id="SSF103481">
    <property type="entry name" value="Multidrug resistance efflux transporter EmrE"/>
    <property type="match status" value="2"/>
</dbReference>
<feature type="transmembrane region" description="Helical" evidence="6">
    <location>
        <begin position="126"/>
        <end position="144"/>
    </location>
</feature>
<feature type="domain" description="EamA" evidence="7">
    <location>
        <begin position="13"/>
        <end position="143"/>
    </location>
</feature>
<dbReference type="AlphaFoldDB" id="A0A9D7XDZ2"/>
<feature type="transmembrane region" description="Helical" evidence="6">
    <location>
        <begin position="43"/>
        <end position="62"/>
    </location>
</feature>
<comment type="subcellular location">
    <subcellularLocation>
        <location evidence="1">Cell membrane</location>
        <topology evidence="1">Multi-pass membrane protein</topology>
    </subcellularLocation>
</comment>
<proteinExistence type="predicted"/>
<keyword evidence="2" id="KW-1003">Cell membrane</keyword>
<gene>
    <name evidence="8" type="ORF">IPO85_06010</name>
</gene>
<keyword evidence="4 6" id="KW-1133">Transmembrane helix</keyword>
<dbReference type="InterPro" id="IPR050638">
    <property type="entry name" value="AA-Vitamin_Transporters"/>
</dbReference>
<feature type="transmembrane region" description="Helical" evidence="6">
    <location>
        <begin position="12"/>
        <end position="31"/>
    </location>
</feature>
<keyword evidence="3 6" id="KW-0812">Transmembrane</keyword>